<evidence type="ECO:0000313" key="4">
    <source>
        <dbReference type="Proteomes" id="UP000624279"/>
    </source>
</evidence>
<dbReference type="Proteomes" id="UP000624279">
    <property type="component" value="Unassembled WGS sequence"/>
</dbReference>
<keyword evidence="1" id="KW-0238">DNA-binding</keyword>
<dbReference type="PROSITE" id="PS50943">
    <property type="entry name" value="HTH_CROC1"/>
    <property type="match status" value="1"/>
</dbReference>
<gene>
    <name evidence="3" type="ORF">H8K55_05880</name>
</gene>
<evidence type="ECO:0000256" key="1">
    <source>
        <dbReference type="ARBA" id="ARBA00023125"/>
    </source>
</evidence>
<dbReference type="Gene3D" id="1.10.260.40">
    <property type="entry name" value="lambda repressor-like DNA-binding domains"/>
    <property type="match status" value="1"/>
</dbReference>
<feature type="domain" description="HTH cro/C1-type" evidence="2">
    <location>
        <begin position="17"/>
        <end position="73"/>
    </location>
</feature>
<dbReference type="RefSeq" id="WP_186941143.1">
    <property type="nucleotide sequence ID" value="NZ_JACOGA010000004.1"/>
</dbReference>
<reference evidence="3 4" key="1">
    <citation type="submission" date="2020-08" db="EMBL/GenBank/DDBJ databases">
        <title>Novel species isolated from subtropical streams in China.</title>
        <authorList>
            <person name="Lu H."/>
        </authorList>
    </citation>
    <scope>NUCLEOTIDE SEQUENCE [LARGE SCALE GENOMIC DNA]</scope>
    <source>
        <strain evidence="3 4">LX15W</strain>
    </source>
</reference>
<dbReference type="SMART" id="SM00530">
    <property type="entry name" value="HTH_XRE"/>
    <property type="match status" value="1"/>
</dbReference>
<dbReference type="InterPro" id="IPR050807">
    <property type="entry name" value="TransReg_Diox_bact_type"/>
</dbReference>
<dbReference type="PANTHER" id="PTHR46797">
    <property type="entry name" value="HTH-TYPE TRANSCRIPTIONAL REGULATOR"/>
    <property type="match status" value="1"/>
</dbReference>
<dbReference type="InterPro" id="IPR001387">
    <property type="entry name" value="Cro/C1-type_HTH"/>
</dbReference>
<dbReference type="InterPro" id="IPR010982">
    <property type="entry name" value="Lambda_DNA-bd_dom_sf"/>
</dbReference>
<keyword evidence="4" id="KW-1185">Reference proteome</keyword>
<sequence>MTNTYSIQFTSQLRQHLRALRKKRGLTQAQLGALVGVSQARIAEIEANPGLVSFDQMMQLLSALKIHLLLSDVDSEIDREIASEGEPFSAEHNQRTHVPEGYKEYAQNSKTNADLVVEPIHSINESGVVEQMRKLMENDPSTQVRKLIEKKGSW</sequence>
<proteinExistence type="predicted"/>
<evidence type="ECO:0000259" key="2">
    <source>
        <dbReference type="PROSITE" id="PS50943"/>
    </source>
</evidence>
<evidence type="ECO:0000313" key="3">
    <source>
        <dbReference type="EMBL" id="MBC3873109.1"/>
    </source>
</evidence>
<accession>A0ABR6Y920</accession>
<comment type="caution">
    <text evidence="3">The sequence shown here is derived from an EMBL/GenBank/DDBJ whole genome shotgun (WGS) entry which is preliminary data.</text>
</comment>
<dbReference type="EMBL" id="JACOGA010000004">
    <property type="protein sequence ID" value="MBC3873109.1"/>
    <property type="molecule type" value="Genomic_DNA"/>
</dbReference>
<protein>
    <submittedName>
        <fullName evidence="3">Helix-turn-helix domain-containing protein</fullName>
    </submittedName>
</protein>
<dbReference type="Pfam" id="PF01381">
    <property type="entry name" value="HTH_3"/>
    <property type="match status" value="1"/>
</dbReference>
<organism evidence="3 4">
    <name type="scientific">Undibacterium flavidum</name>
    <dbReference type="NCBI Taxonomy" id="2762297"/>
    <lineage>
        <taxon>Bacteria</taxon>
        <taxon>Pseudomonadati</taxon>
        <taxon>Pseudomonadota</taxon>
        <taxon>Betaproteobacteria</taxon>
        <taxon>Burkholderiales</taxon>
        <taxon>Oxalobacteraceae</taxon>
        <taxon>Undibacterium</taxon>
    </lineage>
</organism>
<dbReference type="CDD" id="cd00093">
    <property type="entry name" value="HTH_XRE"/>
    <property type="match status" value="1"/>
</dbReference>
<dbReference type="SUPFAM" id="SSF47413">
    <property type="entry name" value="lambda repressor-like DNA-binding domains"/>
    <property type="match status" value="1"/>
</dbReference>
<name>A0ABR6Y920_9BURK</name>
<dbReference type="PANTHER" id="PTHR46797:SF1">
    <property type="entry name" value="METHYLPHOSPHONATE SYNTHASE"/>
    <property type="match status" value="1"/>
</dbReference>